<name>A0A084TML2_9FLAO</name>
<dbReference type="Gene3D" id="2.40.170.20">
    <property type="entry name" value="TonB-dependent receptor, beta-barrel domain"/>
    <property type="match status" value="1"/>
</dbReference>
<gene>
    <name evidence="9" type="ORF">IA57_03515</name>
</gene>
<comment type="caution">
    <text evidence="9">The sequence shown here is derived from an EMBL/GenBank/DDBJ whole genome shotgun (WGS) entry which is preliminary data.</text>
</comment>
<dbReference type="Pfam" id="PF07715">
    <property type="entry name" value="Plug"/>
    <property type="match status" value="1"/>
</dbReference>
<dbReference type="Proteomes" id="UP000028521">
    <property type="component" value="Unassembled WGS sequence"/>
</dbReference>
<dbReference type="GO" id="GO:0015344">
    <property type="term" value="F:siderophore uptake transmembrane transporter activity"/>
    <property type="evidence" value="ECO:0007669"/>
    <property type="project" value="TreeGrafter"/>
</dbReference>
<dbReference type="InterPro" id="IPR012910">
    <property type="entry name" value="Plug_dom"/>
</dbReference>
<feature type="domain" description="TonB-dependent receptor plug" evidence="8">
    <location>
        <begin position="53"/>
        <end position="140"/>
    </location>
</feature>
<dbReference type="InterPro" id="IPR037066">
    <property type="entry name" value="Plug_dom_sf"/>
</dbReference>
<evidence type="ECO:0000259" key="8">
    <source>
        <dbReference type="Pfam" id="PF07715"/>
    </source>
</evidence>
<feature type="chain" id="PRO_5001782893" evidence="7">
    <location>
        <begin position="19"/>
        <end position="669"/>
    </location>
</feature>
<dbReference type="eggNOG" id="COG4771">
    <property type="taxonomic scope" value="Bacteria"/>
</dbReference>
<dbReference type="OrthoDB" id="9759247at2"/>
<dbReference type="EMBL" id="JPFK01000003">
    <property type="protein sequence ID" value="KFB01948.1"/>
    <property type="molecule type" value="Genomic_DNA"/>
</dbReference>
<evidence type="ECO:0000256" key="4">
    <source>
        <dbReference type="ARBA" id="ARBA00022692"/>
    </source>
</evidence>
<keyword evidence="3" id="KW-1134">Transmembrane beta strand</keyword>
<protein>
    <submittedName>
        <fullName evidence="9">TonB-dependent receptor</fullName>
    </submittedName>
</protein>
<keyword evidence="9" id="KW-0675">Receptor</keyword>
<evidence type="ECO:0000256" key="5">
    <source>
        <dbReference type="ARBA" id="ARBA00023136"/>
    </source>
</evidence>
<evidence type="ECO:0000256" key="2">
    <source>
        <dbReference type="ARBA" id="ARBA00022448"/>
    </source>
</evidence>
<dbReference type="RefSeq" id="WP_036119207.1">
    <property type="nucleotide sequence ID" value="NZ_BMET01000005.1"/>
</dbReference>
<dbReference type="PANTHER" id="PTHR30069:SF49">
    <property type="entry name" value="OUTER MEMBRANE PROTEIN C"/>
    <property type="match status" value="1"/>
</dbReference>
<evidence type="ECO:0000256" key="1">
    <source>
        <dbReference type="ARBA" id="ARBA00004571"/>
    </source>
</evidence>
<evidence type="ECO:0000256" key="7">
    <source>
        <dbReference type="SAM" id="SignalP"/>
    </source>
</evidence>
<reference evidence="9 10" key="1">
    <citation type="journal article" date="2014" name="Genome Announc.">
        <title>Draft Genome Sequence of the Algicidal Bacterium Mangrovimonas yunxiaonensis Strain LY01.</title>
        <authorList>
            <person name="Li Y."/>
            <person name="Zhu H."/>
            <person name="Li C."/>
            <person name="Zhang H."/>
            <person name="Chen Z."/>
            <person name="Zheng W."/>
            <person name="Xu H."/>
            <person name="Zheng T."/>
        </authorList>
    </citation>
    <scope>NUCLEOTIDE SEQUENCE [LARGE SCALE GENOMIC DNA]</scope>
    <source>
        <strain evidence="9 10">LY01</strain>
    </source>
</reference>
<feature type="signal peptide" evidence="7">
    <location>
        <begin position="1"/>
        <end position="18"/>
    </location>
</feature>
<keyword evidence="5" id="KW-0472">Membrane</keyword>
<keyword evidence="2" id="KW-0813">Transport</keyword>
<dbReference type="STRING" id="1197477.IA57_03515"/>
<keyword evidence="7" id="KW-0732">Signal</keyword>
<evidence type="ECO:0000256" key="6">
    <source>
        <dbReference type="ARBA" id="ARBA00023237"/>
    </source>
</evidence>
<dbReference type="InterPro" id="IPR036942">
    <property type="entry name" value="Beta-barrel_TonB_sf"/>
</dbReference>
<organism evidence="9 10">
    <name type="scientific">Mangrovimonas yunxiaonensis</name>
    <dbReference type="NCBI Taxonomy" id="1197477"/>
    <lineage>
        <taxon>Bacteria</taxon>
        <taxon>Pseudomonadati</taxon>
        <taxon>Bacteroidota</taxon>
        <taxon>Flavobacteriia</taxon>
        <taxon>Flavobacteriales</taxon>
        <taxon>Flavobacteriaceae</taxon>
        <taxon>Mangrovimonas</taxon>
    </lineage>
</organism>
<dbReference type="SUPFAM" id="SSF56935">
    <property type="entry name" value="Porins"/>
    <property type="match status" value="1"/>
</dbReference>
<keyword evidence="6" id="KW-0998">Cell outer membrane</keyword>
<proteinExistence type="predicted"/>
<dbReference type="GO" id="GO:0044718">
    <property type="term" value="P:siderophore transmembrane transport"/>
    <property type="evidence" value="ECO:0007669"/>
    <property type="project" value="TreeGrafter"/>
</dbReference>
<reference evidence="10" key="2">
    <citation type="submission" date="2014-07" db="EMBL/GenBank/DDBJ databases">
        <title>Genome sequence of Mangrovimonas yunxiaonensis.</title>
        <authorList>
            <person name="Li Y."/>
            <person name="Zheng T."/>
        </authorList>
    </citation>
    <scope>NUCLEOTIDE SEQUENCE [LARGE SCALE GENOMIC DNA]</scope>
    <source>
        <strain evidence="10">LY01</strain>
    </source>
</reference>
<dbReference type="Gene3D" id="2.170.130.10">
    <property type="entry name" value="TonB-dependent receptor, plug domain"/>
    <property type="match status" value="1"/>
</dbReference>
<accession>A0A084TML2</accession>
<evidence type="ECO:0000313" key="10">
    <source>
        <dbReference type="Proteomes" id="UP000028521"/>
    </source>
</evidence>
<evidence type="ECO:0000256" key="3">
    <source>
        <dbReference type="ARBA" id="ARBA00022452"/>
    </source>
</evidence>
<keyword evidence="4" id="KW-0812">Transmembrane</keyword>
<evidence type="ECO:0000313" key="9">
    <source>
        <dbReference type="EMBL" id="KFB01948.1"/>
    </source>
</evidence>
<dbReference type="PANTHER" id="PTHR30069">
    <property type="entry name" value="TONB-DEPENDENT OUTER MEMBRANE RECEPTOR"/>
    <property type="match status" value="1"/>
</dbReference>
<comment type="subcellular location">
    <subcellularLocation>
        <location evidence="1">Cell outer membrane</location>
        <topology evidence="1">Multi-pass membrane protein</topology>
    </subcellularLocation>
</comment>
<dbReference type="InterPro" id="IPR039426">
    <property type="entry name" value="TonB-dep_rcpt-like"/>
</dbReference>
<dbReference type="GO" id="GO:0009279">
    <property type="term" value="C:cell outer membrane"/>
    <property type="evidence" value="ECO:0007669"/>
    <property type="project" value="UniProtKB-SubCell"/>
</dbReference>
<sequence length="669" mass="75327">MKSLLACIVFCFCLSSYAQNIPTNTKETDTTEITHLSEVVVIGRHKLNNYKQEKALSSIDDYLEKSSKVSMIKRGNYAWEPTINNMTSERISVTIDGMQIFGACTDKMDPVTSYVDVSNLEKVTISSGQQGSQQANSIGGNINMQLPTPKYYNTGLKSSIDLGYETNGNYKSSGLDLEYSGNKLFLAFDGIYRDSDNYKAGNDQEINYSQFNKYNLSFLAGYKLSEKHSLEGQLIYDRATDVGYPALPMDVSLAEATIASITHKYQSDTTLIRKWESKLYLNTITHIMDDSQRPDVPIRMDMPGWSDTYGGFSKAEFTLGAHQLQASLNAHYNKSLAEMTMYPNDPNQNAMFMFTWPDVRTLYSGFFLKDSWRFKKQQRLEFGVRIGYHNNKIGNTTGLESLQIFYPNMSDSKSRLLKSFSINYVLKHKALTHNFGIGYGERAPSVSEGYGFFLFNSFDNYDYIGNPYLNNEKSFEASWTSGFSNGKLDVALDVSFFHIKDYIIGEIDPTLSAMTIGASGVRRYTALSHANMFNTALEATYKFSKTFSANAALGYNYGKGSGNKKLPLIAPLSYSAQLSYNTSKFSAALQLNAHGKQHEYSKAFGEDQTPDYAVLNLNLGNYMTVKANRLVLKYGVENIFDTLYSTYADWNNVPRPGRNFYANVSYIMF</sequence>
<dbReference type="AlphaFoldDB" id="A0A084TML2"/>
<keyword evidence="10" id="KW-1185">Reference proteome</keyword>